<feature type="region of interest" description="Disordered" evidence="7">
    <location>
        <begin position="123"/>
        <end position="158"/>
    </location>
</feature>
<keyword evidence="10" id="KW-1185">Reference proteome</keyword>
<dbReference type="PROSITE" id="PS51879">
    <property type="entry name" value="RST"/>
    <property type="match status" value="1"/>
</dbReference>
<reference evidence="9" key="1">
    <citation type="submission" date="2019-11" db="EMBL/GenBank/DDBJ databases">
        <authorList>
            <person name="Liu Y."/>
            <person name="Hou J."/>
            <person name="Li T.-Q."/>
            <person name="Guan C.-H."/>
            <person name="Wu X."/>
            <person name="Wu H.-Z."/>
            <person name="Ling F."/>
            <person name="Zhang R."/>
            <person name="Shi X.-G."/>
            <person name="Ren J.-P."/>
            <person name="Chen E.-F."/>
            <person name="Sun J.-M."/>
        </authorList>
    </citation>
    <scope>NUCLEOTIDE SEQUENCE</scope>
    <source>
        <strain evidence="9">Adult_tree_wgs_1</strain>
        <tissue evidence="9">Leaves</tissue>
    </source>
</reference>
<feature type="region of interest" description="Disordered" evidence="7">
    <location>
        <begin position="758"/>
        <end position="784"/>
    </location>
</feature>
<protein>
    <recommendedName>
        <fullName evidence="8">RST domain-containing protein</fullName>
    </recommendedName>
</protein>
<keyword evidence="3" id="KW-0805">Transcription regulation</keyword>
<dbReference type="OrthoDB" id="21060at2759"/>
<dbReference type="FunFam" id="1.10.20.10:FF:000015">
    <property type="entry name" value="Transcription initiation factor TFIID subunit 4B"/>
    <property type="match status" value="1"/>
</dbReference>
<dbReference type="EMBL" id="WJXA01000006">
    <property type="protein sequence ID" value="KAF7141728.1"/>
    <property type="molecule type" value="Genomic_DNA"/>
</dbReference>
<dbReference type="InterPro" id="IPR009072">
    <property type="entry name" value="Histone-fold"/>
</dbReference>
<dbReference type="InterPro" id="IPR022003">
    <property type="entry name" value="RST"/>
</dbReference>
<dbReference type="GO" id="GO:0016251">
    <property type="term" value="F:RNA polymerase II general transcription initiation factor activity"/>
    <property type="evidence" value="ECO:0007669"/>
    <property type="project" value="TreeGrafter"/>
</dbReference>
<dbReference type="GO" id="GO:0046982">
    <property type="term" value="F:protein heterodimerization activity"/>
    <property type="evidence" value="ECO:0007669"/>
    <property type="project" value="InterPro"/>
</dbReference>
<feature type="compositionally biased region" description="Polar residues" evidence="7">
    <location>
        <begin position="470"/>
        <end position="487"/>
    </location>
</feature>
<evidence type="ECO:0000256" key="7">
    <source>
        <dbReference type="SAM" id="MobiDB-lite"/>
    </source>
</evidence>
<dbReference type="InterPro" id="IPR007900">
    <property type="entry name" value="TAF4_C"/>
</dbReference>
<dbReference type="GO" id="GO:0006367">
    <property type="term" value="P:transcription initiation at RNA polymerase II promoter"/>
    <property type="evidence" value="ECO:0007669"/>
    <property type="project" value="TreeGrafter"/>
</dbReference>
<evidence type="ECO:0000256" key="1">
    <source>
        <dbReference type="ARBA" id="ARBA00004123"/>
    </source>
</evidence>
<evidence type="ECO:0000256" key="6">
    <source>
        <dbReference type="ARBA" id="ARBA00058775"/>
    </source>
</evidence>
<dbReference type="PANTHER" id="PTHR15138:SF14">
    <property type="entry name" value="TRANSCRIPTION INITIATION FACTOR TFIID SUBUNIT 4"/>
    <property type="match status" value="1"/>
</dbReference>
<comment type="caution">
    <text evidence="9">The sequence shown here is derived from an EMBL/GenBank/DDBJ whole genome shotgun (WGS) entry which is preliminary data.</text>
</comment>
<feature type="region of interest" description="Disordered" evidence="7">
    <location>
        <begin position="1"/>
        <end position="35"/>
    </location>
</feature>
<dbReference type="CDD" id="cd08045">
    <property type="entry name" value="HFD_TAF4"/>
    <property type="match status" value="1"/>
</dbReference>
<dbReference type="AlphaFoldDB" id="A0A834GXM1"/>
<evidence type="ECO:0000256" key="2">
    <source>
        <dbReference type="ARBA" id="ARBA00006178"/>
    </source>
</evidence>
<feature type="region of interest" description="Disordered" evidence="7">
    <location>
        <begin position="813"/>
        <end position="860"/>
    </location>
</feature>
<comment type="function">
    <text evidence="6">TAFs are components of the transcription factor IID (TFIID) complex that is essential for mediating regulation of RNA polymerase transcription.</text>
</comment>
<evidence type="ECO:0000313" key="10">
    <source>
        <dbReference type="Proteomes" id="UP000626092"/>
    </source>
</evidence>
<organism evidence="9 10">
    <name type="scientific">Rhododendron simsii</name>
    <name type="common">Sims's rhododendron</name>
    <dbReference type="NCBI Taxonomy" id="118357"/>
    <lineage>
        <taxon>Eukaryota</taxon>
        <taxon>Viridiplantae</taxon>
        <taxon>Streptophyta</taxon>
        <taxon>Embryophyta</taxon>
        <taxon>Tracheophyta</taxon>
        <taxon>Spermatophyta</taxon>
        <taxon>Magnoliopsida</taxon>
        <taxon>eudicotyledons</taxon>
        <taxon>Gunneridae</taxon>
        <taxon>Pentapetalae</taxon>
        <taxon>asterids</taxon>
        <taxon>Ericales</taxon>
        <taxon>Ericaceae</taxon>
        <taxon>Ericoideae</taxon>
        <taxon>Rhodoreae</taxon>
        <taxon>Rhododendron</taxon>
    </lineage>
</organism>
<dbReference type="Pfam" id="PF05236">
    <property type="entry name" value="TAF4"/>
    <property type="match status" value="1"/>
</dbReference>
<feature type="domain" description="RST" evidence="8">
    <location>
        <begin position="212"/>
        <end position="283"/>
    </location>
</feature>
<comment type="subcellular location">
    <subcellularLocation>
        <location evidence="1">Nucleus</location>
    </subcellularLocation>
</comment>
<dbReference type="PANTHER" id="PTHR15138">
    <property type="entry name" value="TRANSCRIPTION INITIATION FACTOR TFIID SUBUNIT 4"/>
    <property type="match status" value="1"/>
</dbReference>
<feature type="compositionally biased region" description="Polar residues" evidence="7">
    <location>
        <begin position="423"/>
        <end position="443"/>
    </location>
</feature>
<keyword evidence="4" id="KW-0804">Transcription</keyword>
<dbReference type="GO" id="GO:0005669">
    <property type="term" value="C:transcription factor TFIID complex"/>
    <property type="evidence" value="ECO:0007669"/>
    <property type="project" value="InterPro"/>
</dbReference>
<feature type="region of interest" description="Disordered" evidence="7">
    <location>
        <begin position="397"/>
        <end position="609"/>
    </location>
</feature>
<proteinExistence type="inferred from homology"/>
<keyword evidence="5" id="KW-0539">Nucleus</keyword>
<gene>
    <name evidence="9" type="ORF">RHSIM_Rhsim06G0060700</name>
</gene>
<evidence type="ECO:0000256" key="3">
    <source>
        <dbReference type="ARBA" id="ARBA00023015"/>
    </source>
</evidence>
<feature type="compositionally biased region" description="Basic and acidic residues" evidence="7">
    <location>
        <begin position="848"/>
        <end position="858"/>
    </location>
</feature>
<dbReference type="InterPro" id="IPR045144">
    <property type="entry name" value="TAF4"/>
</dbReference>
<accession>A0A834GXM1</accession>
<name>A0A834GXM1_RHOSS</name>
<comment type="similarity">
    <text evidence="2">Belongs to the TAF4 family.</text>
</comment>
<feature type="compositionally biased region" description="Polar residues" evidence="7">
    <location>
        <begin position="826"/>
        <end position="847"/>
    </location>
</feature>
<dbReference type="GO" id="GO:0003677">
    <property type="term" value="F:DNA binding"/>
    <property type="evidence" value="ECO:0007669"/>
    <property type="project" value="TreeGrafter"/>
</dbReference>
<feature type="compositionally biased region" description="Low complexity" evidence="7">
    <location>
        <begin position="412"/>
        <end position="422"/>
    </location>
</feature>
<evidence type="ECO:0000256" key="4">
    <source>
        <dbReference type="ARBA" id="ARBA00023163"/>
    </source>
</evidence>
<evidence type="ECO:0000313" key="9">
    <source>
        <dbReference type="EMBL" id="KAF7141728.1"/>
    </source>
</evidence>
<dbReference type="Pfam" id="PF12174">
    <property type="entry name" value="RST"/>
    <property type="match status" value="1"/>
</dbReference>
<evidence type="ECO:0000259" key="8">
    <source>
        <dbReference type="PROSITE" id="PS51879"/>
    </source>
</evidence>
<feature type="compositionally biased region" description="Basic and acidic residues" evidence="7">
    <location>
        <begin position="123"/>
        <end position="132"/>
    </location>
</feature>
<dbReference type="Gene3D" id="1.10.20.10">
    <property type="entry name" value="Histone, subunit A"/>
    <property type="match status" value="1"/>
</dbReference>
<dbReference type="Proteomes" id="UP000626092">
    <property type="component" value="Unassembled WGS sequence"/>
</dbReference>
<evidence type="ECO:0000256" key="5">
    <source>
        <dbReference type="ARBA" id="ARBA00023242"/>
    </source>
</evidence>
<sequence length="921" mass="101073">MGGAKLTRPQMVTSKKADPIGKPDSLSNGKDSRPIATHKSIAACVRILSSSKDSMDPSIMKLLEEDEDESMHSGAAVEAFTAALNRDIAGDTSTSQHSDSDTASFSQGSNHLFAQWQSSIHDANTDGHKRQDLNGSQQQEQHSSKMELKQQGSGPQNQQIDAHFSQTMFIPNSEKNPIHITEPDREQNLESSQFSKTMNNQQAIAGEQAMNSVKSGKQVPFGMLLPILVPQLDKERGMQLNTLYMKLKKNEISKMGFVRHMKAIVGDHMLKMAVCKVQVQAQKSQTGPNQLPLQSQASVQPQHLKMPSVGANQGTVPLSHVPSSAAQQTSYSTNAMTNSNVEKSLEMEWKSDSSAIPASQTSISRLSNINQEREHPTIPIQGLNKLQQQHLHFSPPSFAIDGSKSGNYHQFSGSNVSTSGSSLKQQPYDSLTRQGPTQVTNVLSVPKFERPNSVSGSKRVQGGTLMPHNWPSSTTKDQKNDAISSMTFIKEEPVDQGSSDKQLKLRHGLSSLPPSKEEQRNTTSGTSSDNFPTSRCMAPSNSVPSPMTNQLDPSILSNSPIPPATSPAGPKSSQETPPIKNFMGQKKPLESLCSSPPPPSKKQKVSGPSLDESIEQLNDVTAVSGVNLREEEEHLFSGPKEDNRVSEASRRVVQEEEERLILQNIPLRKKVAEIIAKCGLMSISNDVERCLSLCVEERLRGLISNLIRLSKQRVDIEKPRHRTLITSDVQQQITSINQKARAELDKKQTEAEKLQKLYEPEGGVDGDKDEGRVKSFKANKEEDDKMRTTAANVAARAAVGGDDMLSKWQLMAEQARQKRGGRDVFSGSQPGTDLSSKPLSTSQNTERGNQEAEKRGHQTDAVTFGLSRKFARNQGMVPHSKVNPSISIKDVIAALEREPQMLKTTLIYRLYEKVRANVVAK</sequence>
<feature type="compositionally biased region" description="Polar residues" evidence="7">
    <location>
        <begin position="521"/>
        <end position="559"/>
    </location>
</feature>